<reference evidence="5" key="1">
    <citation type="submission" date="2013-11" db="EMBL/GenBank/DDBJ databases">
        <title>The Genome Sequence of Phytophthora parasitica CHvinca01.</title>
        <authorList>
            <consortium name="The Broad Institute Genomics Platform"/>
            <person name="Russ C."/>
            <person name="Tyler B."/>
            <person name="Panabieres F."/>
            <person name="Shan W."/>
            <person name="Tripathy S."/>
            <person name="Grunwald N."/>
            <person name="Machado M."/>
            <person name="Johnson C.S."/>
            <person name="Arredondo F."/>
            <person name="Hong C."/>
            <person name="Coffey M."/>
            <person name="Young S.K."/>
            <person name="Zeng Q."/>
            <person name="Gargeya S."/>
            <person name="Fitzgerald M."/>
            <person name="Abouelleil A."/>
            <person name="Alvarado L."/>
            <person name="Chapman S.B."/>
            <person name="Gainer-Dewar J."/>
            <person name="Goldberg J."/>
            <person name="Griggs A."/>
            <person name="Gujja S."/>
            <person name="Hansen M."/>
            <person name="Howarth C."/>
            <person name="Imamovic A."/>
            <person name="Ireland A."/>
            <person name="Larimer J."/>
            <person name="McCowan C."/>
            <person name="Murphy C."/>
            <person name="Pearson M."/>
            <person name="Poon T.W."/>
            <person name="Priest M."/>
            <person name="Roberts A."/>
            <person name="Saif S."/>
            <person name="Shea T."/>
            <person name="Sykes S."/>
            <person name="Wortman J."/>
            <person name="Nusbaum C."/>
            <person name="Birren B."/>
        </authorList>
    </citation>
    <scope>NUCLEOTIDE SEQUENCE [LARGE SCALE GENOMIC DNA]</scope>
    <source>
        <strain evidence="5">CHvinca01</strain>
    </source>
</reference>
<feature type="transmembrane region" description="Helical" evidence="2">
    <location>
        <begin position="84"/>
        <end position="103"/>
    </location>
</feature>
<dbReference type="AlphaFoldDB" id="W2GL14"/>
<dbReference type="EMBL" id="KI693569">
    <property type="protein sequence ID" value="ETM43606.1"/>
    <property type="molecule type" value="Genomic_DNA"/>
</dbReference>
<dbReference type="Proteomes" id="UP000054423">
    <property type="component" value="Unassembled WGS sequence"/>
</dbReference>
<dbReference type="EMBL" id="KI680358">
    <property type="protein sequence ID" value="ETL90305.1"/>
    <property type="molecule type" value="Genomic_DNA"/>
</dbReference>
<dbReference type="Proteomes" id="UP000053864">
    <property type="component" value="Unassembled WGS sequence"/>
</dbReference>
<accession>W2GL14</accession>
<reference evidence="6" key="4">
    <citation type="submission" date="2013-11" db="EMBL/GenBank/DDBJ databases">
        <title>The Genome Sequence of Phytophthora parasitica IAC_01/95.</title>
        <authorList>
            <consortium name="The Broad Institute Genomics Platform"/>
            <person name="Russ C."/>
            <person name="Tyler B."/>
            <person name="Panabieres F."/>
            <person name="Shan W."/>
            <person name="Tripathy S."/>
            <person name="Grunwald N."/>
            <person name="Machado M."/>
            <person name="Johnson C.S."/>
            <person name="Arredondo F."/>
            <person name="Hong C."/>
            <person name="Coffey M."/>
            <person name="Young S.K."/>
            <person name="Zeng Q."/>
            <person name="Gargeya S."/>
            <person name="Fitzgerald M."/>
            <person name="Abouelleil A."/>
            <person name="Alvarado L."/>
            <person name="Chapman S.B."/>
            <person name="Gainer-Dewar J."/>
            <person name="Goldberg J."/>
            <person name="Griggs A."/>
            <person name="Gujja S."/>
            <person name="Hansen M."/>
            <person name="Howarth C."/>
            <person name="Imamovic A."/>
            <person name="Ireland A."/>
            <person name="Larimer J."/>
            <person name="McCowan C."/>
            <person name="Murphy C."/>
            <person name="Pearson M."/>
            <person name="Poon T.W."/>
            <person name="Priest M."/>
            <person name="Roberts A."/>
            <person name="Saif S."/>
            <person name="Shea T."/>
            <person name="Sykes S."/>
            <person name="Wortman J."/>
            <person name="Nusbaum C."/>
            <person name="Birren B."/>
        </authorList>
    </citation>
    <scope>NUCLEOTIDE SEQUENCE [LARGE SCALE GENOMIC DNA]</scope>
    <source>
        <strain evidence="6">IAC_01/95</strain>
    </source>
</reference>
<organism evidence="3">
    <name type="scientific">Phytophthora nicotianae</name>
    <name type="common">Potato buckeye rot agent</name>
    <name type="synonym">Phytophthora parasitica</name>
    <dbReference type="NCBI Taxonomy" id="4792"/>
    <lineage>
        <taxon>Eukaryota</taxon>
        <taxon>Sar</taxon>
        <taxon>Stramenopiles</taxon>
        <taxon>Oomycota</taxon>
        <taxon>Peronosporomycetes</taxon>
        <taxon>Peronosporales</taxon>
        <taxon>Peronosporaceae</taxon>
        <taxon>Phytophthora</taxon>
    </lineage>
</organism>
<evidence type="ECO:0000313" key="4">
    <source>
        <dbReference type="EMBL" id="ETL37144.1"/>
    </source>
</evidence>
<keyword evidence="2" id="KW-0812">Transmembrane</keyword>
<protein>
    <submittedName>
        <fullName evidence="3">Uncharacterized protein</fullName>
    </submittedName>
</protein>
<dbReference type="EMBL" id="KI686961">
    <property type="protein sequence ID" value="ETK83728.1"/>
    <property type="molecule type" value="Genomic_DNA"/>
</dbReference>
<name>W2GL14_PHYNI</name>
<feature type="transmembrane region" description="Helical" evidence="2">
    <location>
        <begin position="129"/>
        <end position="149"/>
    </location>
</feature>
<dbReference type="EMBL" id="KI673631">
    <property type="protein sequence ID" value="ETL37144.1"/>
    <property type="molecule type" value="Genomic_DNA"/>
</dbReference>
<evidence type="ECO:0000256" key="2">
    <source>
        <dbReference type="SAM" id="Phobius"/>
    </source>
</evidence>
<dbReference type="OrthoDB" id="73653at2759"/>
<reference evidence="3" key="2">
    <citation type="submission" date="2013-11" db="EMBL/GenBank/DDBJ databases">
        <title>The Genome Sequence of Phytophthora parasitica CJ02B3.</title>
        <authorList>
            <consortium name="The Broad Institute Genomics Platform"/>
            <person name="Russ C."/>
            <person name="Tyler B."/>
            <person name="Panabieres F."/>
            <person name="Shan W."/>
            <person name="Tripathy S."/>
            <person name="Grunwald N."/>
            <person name="Machado M."/>
            <person name="Johnson C.S."/>
            <person name="Arredondo F."/>
            <person name="Hong C."/>
            <person name="Coffey M."/>
            <person name="Young S.K."/>
            <person name="Zeng Q."/>
            <person name="Gargeya S."/>
            <person name="Fitzgerald M."/>
            <person name="Abouelleil A."/>
            <person name="Alvarado L."/>
            <person name="Chapman S.B."/>
            <person name="Gainer-Dewar J."/>
            <person name="Goldberg J."/>
            <person name="Griggs A."/>
            <person name="Gujja S."/>
            <person name="Hansen M."/>
            <person name="Howarth C."/>
            <person name="Imamovic A."/>
            <person name="Ireland A."/>
            <person name="Larimer J."/>
            <person name="McCowan C."/>
            <person name="Murphy C."/>
            <person name="Pearson M."/>
            <person name="Poon T.W."/>
            <person name="Priest M."/>
            <person name="Roberts A."/>
            <person name="Saif S."/>
            <person name="Shea T."/>
            <person name="Sykes S."/>
            <person name="Wortman J."/>
            <person name="Nusbaum C."/>
            <person name="Birren B."/>
        </authorList>
    </citation>
    <scope>NUCLEOTIDE SEQUENCE [LARGE SCALE GENOMIC DNA]</scope>
    <source>
        <strain evidence="3">CJ02B3</strain>
    </source>
</reference>
<reference evidence="4" key="3">
    <citation type="submission" date="2013-11" db="EMBL/GenBank/DDBJ databases">
        <title>The Genome Sequence of Phytophthora parasitica CJ05E6.</title>
        <authorList>
            <consortium name="The Broad Institute Genomics Platform"/>
            <person name="Russ C."/>
            <person name="Tyler B."/>
            <person name="Panabieres F."/>
            <person name="Shan W."/>
            <person name="Tripathy S."/>
            <person name="Grunwald N."/>
            <person name="Machado M."/>
            <person name="Johnson C.S."/>
            <person name="Arredondo F."/>
            <person name="Hong C."/>
            <person name="Coffey M."/>
            <person name="Young S.K."/>
            <person name="Zeng Q."/>
            <person name="Gargeya S."/>
            <person name="Fitzgerald M."/>
            <person name="Abouelleil A."/>
            <person name="Alvarado L."/>
            <person name="Chapman S.B."/>
            <person name="Gainer-Dewar J."/>
            <person name="Goldberg J."/>
            <person name="Griggs A."/>
            <person name="Gujja S."/>
            <person name="Hansen M."/>
            <person name="Howarth C."/>
            <person name="Imamovic A."/>
            <person name="Ireland A."/>
            <person name="Larimer J."/>
            <person name="McCowan C."/>
            <person name="Murphy C."/>
            <person name="Pearson M."/>
            <person name="Poon T.W."/>
            <person name="Priest M."/>
            <person name="Roberts A."/>
            <person name="Saif S."/>
            <person name="Shea T."/>
            <person name="Sykes S."/>
            <person name="Wortman J."/>
            <person name="Nusbaum C."/>
            <person name="Birren B."/>
        </authorList>
    </citation>
    <scope>NUCLEOTIDE SEQUENCE [LARGE SCALE GENOMIC DNA]</scope>
    <source>
        <strain evidence="4">CJ05E6</strain>
    </source>
</reference>
<proteinExistence type="predicted"/>
<evidence type="ECO:0000313" key="3">
    <source>
        <dbReference type="EMBL" id="ETK83728.1"/>
    </source>
</evidence>
<dbReference type="Proteomes" id="UP000054532">
    <property type="component" value="Unassembled WGS sequence"/>
</dbReference>
<keyword evidence="2" id="KW-1133">Transmembrane helix</keyword>
<dbReference type="VEuPathDB" id="FungiDB:PPTG_23229"/>
<evidence type="ECO:0000313" key="6">
    <source>
        <dbReference type="EMBL" id="ETM43606.1"/>
    </source>
</evidence>
<dbReference type="Proteomes" id="UP000053236">
    <property type="component" value="Unassembled WGS sequence"/>
</dbReference>
<keyword evidence="2" id="KW-0472">Membrane</keyword>
<evidence type="ECO:0000256" key="1">
    <source>
        <dbReference type="SAM" id="MobiDB-lite"/>
    </source>
</evidence>
<sequence>MSRRLSARMKSLSERSLRRSSNVTPSKSNDLRQQSLVRNENDDQEEEVPHPHIQDKRGWASFVQRNSVLRTYQKRLVFNNDIKVATLEFAIMLLSVAQLQWSYRSPYWREKRACANRSSCIDTLPDSKFIAVDAVRVIIALLGLVRLVIRSSQLWKMKCQKRPIMCSKVVRLFKMTNC</sequence>
<feature type="region of interest" description="Disordered" evidence="1">
    <location>
        <begin position="1"/>
        <end position="53"/>
    </location>
</feature>
<feature type="compositionally biased region" description="Polar residues" evidence="1">
    <location>
        <begin position="22"/>
        <end position="38"/>
    </location>
</feature>
<evidence type="ECO:0000313" key="5">
    <source>
        <dbReference type="EMBL" id="ETL90305.1"/>
    </source>
</evidence>
<gene>
    <name evidence="6" type="ORF">L914_10995</name>
    <name evidence="3" type="ORF">L915_11162</name>
    <name evidence="4" type="ORF">L916_11058</name>
    <name evidence="5" type="ORF">L917_10966</name>
</gene>